<gene>
    <name evidence="1" type="ORF">D7X12_16910</name>
</gene>
<dbReference type="AlphaFoldDB" id="A0A3A8NCD4"/>
<name>A0A3A8NCD4_9BACT</name>
<proteinExistence type="predicted"/>
<dbReference type="Proteomes" id="UP000273405">
    <property type="component" value="Unassembled WGS sequence"/>
</dbReference>
<dbReference type="InterPro" id="IPR011008">
    <property type="entry name" value="Dimeric_a/b-barrel"/>
</dbReference>
<protein>
    <submittedName>
        <fullName evidence="1">DUF1428 domain-containing protein</fullName>
    </submittedName>
</protein>
<keyword evidence="2" id="KW-1185">Reference proteome</keyword>
<dbReference type="RefSeq" id="WP_120626298.1">
    <property type="nucleotide sequence ID" value="NZ_RAWG01000096.1"/>
</dbReference>
<organism evidence="1 2">
    <name type="scientific">Corallococcus sicarius</name>
    <dbReference type="NCBI Taxonomy" id="2316726"/>
    <lineage>
        <taxon>Bacteria</taxon>
        <taxon>Pseudomonadati</taxon>
        <taxon>Myxococcota</taxon>
        <taxon>Myxococcia</taxon>
        <taxon>Myxococcales</taxon>
        <taxon>Cystobacterineae</taxon>
        <taxon>Myxococcaceae</taxon>
        <taxon>Corallococcus</taxon>
    </lineage>
</organism>
<comment type="caution">
    <text evidence="1">The sequence shown here is derived from an EMBL/GenBank/DDBJ whole genome shotgun (WGS) entry which is preliminary data.</text>
</comment>
<reference evidence="2" key="1">
    <citation type="submission" date="2018-09" db="EMBL/GenBank/DDBJ databases">
        <authorList>
            <person name="Livingstone P.G."/>
            <person name="Whitworth D.E."/>
        </authorList>
    </citation>
    <scope>NUCLEOTIDE SEQUENCE [LARGE SCALE GENOMIC DNA]</scope>
    <source>
        <strain evidence="2">CA040B</strain>
    </source>
</reference>
<dbReference type="OrthoDB" id="9792392at2"/>
<dbReference type="Gene3D" id="3.30.70.100">
    <property type="match status" value="2"/>
</dbReference>
<dbReference type="Pfam" id="PF07237">
    <property type="entry name" value="DUF1428"/>
    <property type="match status" value="2"/>
</dbReference>
<dbReference type="SUPFAM" id="SSF54909">
    <property type="entry name" value="Dimeric alpha+beta barrel"/>
    <property type="match status" value="2"/>
</dbReference>
<evidence type="ECO:0000313" key="1">
    <source>
        <dbReference type="EMBL" id="RKH41976.1"/>
    </source>
</evidence>
<sequence length="244" mass="26875">MAYIDGFVVAVPAANKEAYRQDAAMAALLYMEFGATRFVEAWGDDVPEGKVTDFRRAVKAQPDEVIVFSWLEFPNKAVRDAANAKARSDPRMKTMGAQMPFDGQRMIFGGFVPSRDERVQAKPGYVDGSLEPVLAGNQNAYRAMASRLAAVLKEHGALRVVDAWGDDVPDGKVTDFKGAVKATGDEQVVFSWIEWPSKEARDAGWAKAFADPRMRTDNAPYDERRRVHGGFVPLLDEQAGATRA</sequence>
<accession>A0A3A8NCD4</accession>
<dbReference type="InterPro" id="IPR009874">
    <property type="entry name" value="DUF1428"/>
</dbReference>
<dbReference type="EMBL" id="RAWG01000096">
    <property type="protein sequence ID" value="RKH41976.1"/>
    <property type="molecule type" value="Genomic_DNA"/>
</dbReference>
<evidence type="ECO:0000313" key="2">
    <source>
        <dbReference type="Proteomes" id="UP000273405"/>
    </source>
</evidence>